<dbReference type="RefSeq" id="WP_107920872.1">
    <property type="nucleotide sequence ID" value="NZ_CP066701.1"/>
</dbReference>
<sequence length="124" mass="14377">MFKSNRSSIVNQVKINDIFYASSFNIGDSSYINAFAKVFAVQREQELFYGFEADYEDFANFKEPIPLPPITEKLQFNRFNANPTIHVSKVRIIGISTSSIFQIGNTKRAYLEARVHHTRQLEHR</sequence>
<dbReference type="Pfam" id="PF10970">
    <property type="entry name" value="GerPE"/>
    <property type="match status" value="1"/>
</dbReference>
<evidence type="ECO:0000313" key="2">
    <source>
        <dbReference type="Proteomes" id="UP000595512"/>
    </source>
</evidence>
<dbReference type="KEGG" id="hspo:JGZ69_14265"/>
<dbReference type="InterPro" id="IPR024496">
    <property type="entry name" value="Spore_germ_GerPE"/>
</dbReference>
<dbReference type="AlphaFoldDB" id="A0AB37HG55"/>
<organism evidence="1 2">
    <name type="scientific">Heyndrickxia sporothermodurans</name>
    <dbReference type="NCBI Taxonomy" id="46224"/>
    <lineage>
        <taxon>Bacteria</taxon>
        <taxon>Bacillati</taxon>
        <taxon>Bacillota</taxon>
        <taxon>Bacilli</taxon>
        <taxon>Bacillales</taxon>
        <taxon>Bacillaceae</taxon>
        <taxon>Heyndrickxia</taxon>
    </lineage>
</organism>
<reference evidence="1 2" key="1">
    <citation type="submission" date="2020-12" db="EMBL/GenBank/DDBJ databases">
        <title>Taxonomic evaluation of the Bacillus sporothermodurans group of bacteria based on whole genome sequences.</title>
        <authorList>
            <person name="Fiedler G."/>
            <person name="Herbstmann A.-D."/>
            <person name="Doll E."/>
            <person name="Wenning M."/>
            <person name="Brinks E."/>
            <person name="Kabisch J."/>
            <person name="Breitenwieser F."/>
            <person name="Lappann M."/>
            <person name="Boehnlein C."/>
            <person name="Franz C."/>
        </authorList>
    </citation>
    <scope>NUCLEOTIDE SEQUENCE [LARGE SCALE GENOMIC DNA]</scope>
    <source>
        <strain evidence="1 2">DSM 10599</strain>
    </source>
</reference>
<dbReference type="EMBL" id="CP066701">
    <property type="protein sequence ID" value="QQX23988.1"/>
    <property type="molecule type" value="Genomic_DNA"/>
</dbReference>
<protein>
    <submittedName>
        <fullName evidence="1">Spore germination protein GerPE</fullName>
    </submittedName>
</protein>
<accession>A0AB37HG55</accession>
<proteinExistence type="predicted"/>
<name>A0AB37HG55_9BACI</name>
<evidence type="ECO:0000313" key="1">
    <source>
        <dbReference type="EMBL" id="QQX23988.1"/>
    </source>
</evidence>
<dbReference type="Proteomes" id="UP000595512">
    <property type="component" value="Chromosome"/>
</dbReference>
<gene>
    <name evidence="1" type="ORF">JGZ69_14265</name>
</gene>